<protein>
    <submittedName>
        <fullName evidence="1">Uncharacterized protein</fullName>
    </submittedName>
</protein>
<dbReference type="OrthoDB" id="1824922at2"/>
<proteinExistence type="predicted"/>
<dbReference type="RefSeq" id="WP_021659584.1">
    <property type="nucleotide sequence ID" value="NZ_FRAH01000007.1"/>
</dbReference>
<gene>
    <name evidence="1" type="ORF">SAMN02745138_00636</name>
</gene>
<name>A0A1M6MMT2_9FIRM</name>
<dbReference type="AlphaFoldDB" id="A0A1M6MMT2"/>
<evidence type="ECO:0000313" key="1">
    <source>
        <dbReference type="EMBL" id="SHJ84798.1"/>
    </source>
</evidence>
<sequence>MGTDIEKLVDLMIQERMQSQFAKWREAETGKEKKADYLRLETEYEKAISVLSEEQKDAVRHYCDSIFDSGAESECFFYRLGLKDGIRLWKFMKKLMKTVS</sequence>
<accession>A0A1M6MMT2</accession>
<keyword evidence="2" id="KW-1185">Reference proteome</keyword>
<organism evidence="1 2">
    <name type="scientific">Anaerotignum lactatifermentans DSM 14214</name>
    <dbReference type="NCBI Taxonomy" id="1121323"/>
    <lineage>
        <taxon>Bacteria</taxon>
        <taxon>Bacillati</taxon>
        <taxon>Bacillota</taxon>
        <taxon>Clostridia</taxon>
        <taxon>Lachnospirales</taxon>
        <taxon>Anaerotignaceae</taxon>
        <taxon>Anaerotignum</taxon>
    </lineage>
</organism>
<reference evidence="1 2" key="1">
    <citation type="submission" date="2016-11" db="EMBL/GenBank/DDBJ databases">
        <authorList>
            <person name="Jaros S."/>
            <person name="Januszkiewicz K."/>
            <person name="Wedrychowicz H."/>
        </authorList>
    </citation>
    <scope>NUCLEOTIDE SEQUENCE [LARGE SCALE GENOMIC DNA]</scope>
    <source>
        <strain evidence="1 2">DSM 14214</strain>
    </source>
</reference>
<evidence type="ECO:0000313" key="2">
    <source>
        <dbReference type="Proteomes" id="UP000183975"/>
    </source>
</evidence>
<dbReference type="Proteomes" id="UP000183975">
    <property type="component" value="Unassembled WGS sequence"/>
</dbReference>
<dbReference type="EMBL" id="FRAH01000007">
    <property type="protein sequence ID" value="SHJ84798.1"/>
    <property type="molecule type" value="Genomic_DNA"/>
</dbReference>